<comment type="caution">
    <text evidence="5">The sequence shown here is derived from an EMBL/GenBank/DDBJ whole genome shotgun (WGS) entry which is preliminary data.</text>
</comment>
<dbReference type="AlphaFoldDB" id="A0AAV0U1J4"/>
<dbReference type="EMBL" id="CANTFM010000767">
    <property type="protein sequence ID" value="CAI5729602.1"/>
    <property type="molecule type" value="Genomic_DNA"/>
</dbReference>
<evidence type="ECO:0000313" key="6">
    <source>
        <dbReference type="Proteomes" id="UP001162029"/>
    </source>
</evidence>
<dbReference type="Proteomes" id="UP001162029">
    <property type="component" value="Unassembled WGS sequence"/>
</dbReference>
<feature type="signal peptide" evidence="4">
    <location>
        <begin position="1"/>
        <end position="25"/>
    </location>
</feature>
<gene>
    <name evidence="5" type="ORF">PDE001_LOCUS4292</name>
</gene>
<feature type="chain" id="PRO_5044957715" description="RxLR effector protein" evidence="4">
    <location>
        <begin position="26"/>
        <end position="317"/>
    </location>
</feature>
<reference evidence="5" key="1">
    <citation type="submission" date="2022-12" db="EMBL/GenBank/DDBJ databases">
        <authorList>
            <person name="Webb A."/>
        </authorList>
    </citation>
    <scope>NUCLEOTIDE SEQUENCE</scope>
    <source>
        <strain evidence="5">Pd1</strain>
    </source>
</reference>
<comment type="subcellular location">
    <subcellularLocation>
        <location evidence="1 4">Secreted</location>
    </subcellularLocation>
</comment>
<evidence type="ECO:0000313" key="5">
    <source>
        <dbReference type="EMBL" id="CAI5729602.1"/>
    </source>
</evidence>
<comment type="similarity">
    <text evidence="2 4">Belongs to the RxLR effector family.</text>
</comment>
<keyword evidence="4" id="KW-0732">Signal</keyword>
<organism evidence="5 6">
    <name type="scientific">Peronospora destructor</name>
    <dbReference type="NCBI Taxonomy" id="86335"/>
    <lineage>
        <taxon>Eukaryota</taxon>
        <taxon>Sar</taxon>
        <taxon>Stramenopiles</taxon>
        <taxon>Oomycota</taxon>
        <taxon>Peronosporomycetes</taxon>
        <taxon>Peronosporales</taxon>
        <taxon>Peronosporaceae</taxon>
        <taxon>Peronospora</taxon>
    </lineage>
</organism>
<keyword evidence="6" id="KW-1185">Reference proteome</keyword>
<dbReference type="InterPro" id="IPR031825">
    <property type="entry name" value="RXLR"/>
</dbReference>
<evidence type="ECO:0000256" key="2">
    <source>
        <dbReference type="ARBA" id="ARBA00010400"/>
    </source>
</evidence>
<evidence type="ECO:0000256" key="3">
    <source>
        <dbReference type="ARBA" id="ARBA00022525"/>
    </source>
</evidence>
<proteinExistence type="inferred from homology"/>
<protein>
    <recommendedName>
        <fullName evidence="4">RxLR effector protein</fullName>
    </recommendedName>
</protein>
<evidence type="ECO:0000256" key="4">
    <source>
        <dbReference type="RuleBase" id="RU367124"/>
    </source>
</evidence>
<sequence length="317" mass="35647">MSSAARISCVLVAVVLAICSATTMATPESTSAGVALNTLQSSHAPAAIKRRLMRTKVMAMTDHGTSEERASPFRYSKLSPSYSSSKSIPAAINQKFQLWWWQLTRKSSDEVFELLKLDELAKLDTDGTKLSGDPRFMKWVTFVNARHPKDSEAANEAMLKTLADHYGEGLALGRLLVAGTKIKGMESIADDLLWLQLTRWKDAGKKVRAFFTLSRLDKEGGKTVDEFFTLLRLEKVGFELFDSPWFLQWLQIVKLRSKEAAKVDEAILSTLDRHYKSDFLLYHILRTGLMVDNKEVSNIASKLLKMRFHHELTTGNS</sequence>
<comment type="domain">
    <text evidence="4">The RxLR-dEER motif acts to carry the protein into the host cell cytoplasm through binding to cell surface phosphatidylinositol-3-phosphate.</text>
</comment>
<dbReference type="Pfam" id="PF16810">
    <property type="entry name" value="RXLR"/>
    <property type="match status" value="1"/>
</dbReference>
<accession>A0AAV0U1J4</accession>
<keyword evidence="3 4" id="KW-0964">Secreted</keyword>
<evidence type="ECO:0000256" key="1">
    <source>
        <dbReference type="ARBA" id="ARBA00004613"/>
    </source>
</evidence>
<name>A0AAV0U1J4_9STRA</name>
<comment type="function">
    <text evidence="4">Effector that suppresses plant defense responses during pathogen infection.</text>
</comment>